<evidence type="ECO:0008006" key="3">
    <source>
        <dbReference type="Google" id="ProtNLM"/>
    </source>
</evidence>
<dbReference type="InterPro" id="IPR009351">
    <property type="entry name" value="AlkZ-like"/>
</dbReference>
<gene>
    <name evidence="1" type="ORF">SAMN06265222_11256</name>
</gene>
<proteinExistence type="predicted"/>
<dbReference type="PANTHER" id="PTHR30528">
    <property type="entry name" value="CYTOPLASMIC PROTEIN"/>
    <property type="match status" value="1"/>
</dbReference>
<dbReference type="Proteomes" id="UP001158067">
    <property type="component" value="Unassembled WGS sequence"/>
</dbReference>
<reference evidence="1 2" key="1">
    <citation type="submission" date="2017-05" db="EMBL/GenBank/DDBJ databases">
        <authorList>
            <person name="Varghese N."/>
            <person name="Submissions S."/>
        </authorList>
    </citation>
    <scope>NUCLEOTIDE SEQUENCE [LARGE SCALE GENOMIC DNA]</scope>
    <source>
        <strain evidence="1 2">DSM 25457</strain>
    </source>
</reference>
<dbReference type="Pfam" id="PF06224">
    <property type="entry name" value="AlkZ-like"/>
    <property type="match status" value="1"/>
</dbReference>
<comment type="caution">
    <text evidence="1">The sequence shown here is derived from an EMBL/GenBank/DDBJ whole genome shotgun (WGS) entry which is preliminary data.</text>
</comment>
<keyword evidence="2" id="KW-1185">Reference proteome</keyword>
<dbReference type="RefSeq" id="WP_283434193.1">
    <property type="nucleotide sequence ID" value="NZ_FXUG01000012.1"/>
</dbReference>
<accession>A0ABY1QIQ7</accession>
<name>A0ABY1QIQ7_9BACT</name>
<evidence type="ECO:0000313" key="1">
    <source>
        <dbReference type="EMBL" id="SMP69549.1"/>
    </source>
</evidence>
<sequence>MIELSAAQARRLVVVCQGLHRANPFGRSEAGVLRCIDQLGYIQIDTISVIKRAHLHTFWTRLPSFQDGELDQAQRDRKVFEYWSHAAAYLPMHDFRYCLPYMHAIASGQKHWRKPDKKMMASVMRRIRQDGPARARDFDSPPKRPADFWGGSKPAKVALEQLFIEGELMVSHRDGFQKVFDLTERVLPAEVDVTKPSSEEFYRYLILRMIRAQGIATEAEVGYLRKGIKAGLRDQLQGMLADGEIVGVQVEENPNVYYSSQEILDSALSVRVAKKVHLLSPFDNLVIQRKRVSQLFRFDYQIECYVAESKRQHGYFCLPILFGDQFVGRLDPKADRQNRVLLVRNLVIEKTLADPERFARELSAKLNLLAVFNDCETVSIEQCNVKKIAAAVKRHFN</sequence>
<evidence type="ECO:0000313" key="2">
    <source>
        <dbReference type="Proteomes" id="UP001158067"/>
    </source>
</evidence>
<dbReference type="PANTHER" id="PTHR30528:SF0">
    <property type="entry name" value="CYTOPLASMIC PROTEIN"/>
    <property type="match status" value="1"/>
</dbReference>
<dbReference type="EMBL" id="FXUG01000012">
    <property type="protein sequence ID" value="SMP69549.1"/>
    <property type="molecule type" value="Genomic_DNA"/>
</dbReference>
<organism evidence="1 2">
    <name type="scientific">Neorhodopirellula lusitana</name>
    <dbReference type="NCBI Taxonomy" id="445327"/>
    <lineage>
        <taxon>Bacteria</taxon>
        <taxon>Pseudomonadati</taxon>
        <taxon>Planctomycetota</taxon>
        <taxon>Planctomycetia</taxon>
        <taxon>Pirellulales</taxon>
        <taxon>Pirellulaceae</taxon>
        <taxon>Neorhodopirellula</taxon>
    </lineage>
</organism>
<protein>
    <recommendedName>
        <fullName evidence="3">Winged helix-turn-helix domain-containing protein</fullName>
    </recommendedName>
</protein>